<gene>
    <name evidence="2" type="ORF">E8M01_00895</name>
</gene>
<keyword evidence="3" id="KW-1185">Reference proteome</keyword>
<keyword evidence="1" id="KW-0732">Signal</keyword>
<proteinExistence type="predicted"/>
<dbReference type="Gene3D" id="3.40.109.10">
    <property type="entry name" value="NADH Oxidase"/>
    <property type="match status" value="1"/>
</dbReference>
<dbReference type="AlphaFoldDB" id="A0A4D7B0H4"/>
<evidence type="ECO:0000313" key="2">
    <source>
        <dbReference type="EMBL" id="QCI62926.1"/>
    </source>
</evidence>
<feature type="chain" id="PRO_5020456121" evidence="1">
    <location>
        <begin position="26"/>
        <end position="382"/>
    </location>
</feature>
<protein>
    <submittedName>
        <fullName evidence="2">Twin-arginine translocation pathway signal protein</fullName>
    </submittedName>
</protein>
<dbReference type="GO" id="GO:0016491">
    <property type="term" value="F:oxidoreductase activity"/>
    <property type="evidence" value="ECO:0007669"/>
    <property type="project" value="InterPro"/>
</dbReference>
<sequence length="382" mass="41375">MNRRIFFLSTASAGLVAATGIAAFALTRTPHRALQPWAEAGAFRSDPRRFVVEHAVLAPNPHNRQPWIVELTGSDSMTLWCDLARRLPQTDPFDRQITIGLGCFTELASIAATAIGYRLEVTAFPEGEPGARLDQRPVAFLRLVRADPVAADPLFARIKARRSTKQPYDMARGVPEAAMRDLAALSSPLATVATVSDPGRVGRVRALTWEAWGIEARTKHTHLESVELMRIGRREIEANPDGISLGGPLLEGLSVFGQLSRAQLADPGSTAFRLGEDMYRAMLAGTPAYLTVTAPDDGRTGAFAAGRTYLRANLTAAALGLSLHPVSQALQEFAEMTTTRAAIEAMLDTAAPRRLHMLARLGYGPEVPQTPRWAAATRIRPA</sequence>
<dbReference type="OrthoDB" id="8156917at2"/>
<evidence type="ECO:0000313" key="3">
    <source>
        <dbReference type="Proteomes" id="UP000298781"/>
    </source>
</evidence>
<organism evidence="2 3">
    <name type="scientific">Phreatobacter stygius</name>
    <dbReference type="NCBI Taxonomy" id="1940610"/>
    <lineage>
        <taxon>Bacteria</taxon>
        <taxon>Pseudomonadati</taxon>
        <taxon>Pseudomonadota</taxon>
        <taxon>Alphaproteobacteria</taxon>
        <taxon>Hyphomicrobiales</taxon>
        <taxon>Phreatobacteraceae</taxon>
        <taxon>Phreatobacter</taxon>
    </lineage>
</organism>
<dbReference type="Proteomes" id="UP000298781">
    <property type="component" value="Chromosome"/>
</dbReference>
<accession>A0A4D7B0H4</accession>
<name>A0A4D7B0H4_9HYPH</name>
<dbReference type="NCBIfam" id="NF047509">
    <property type="entry name" value="Rv3131_FMN_oxido"/>
    <property type="match status" value="1"/>
</dbReference>
<dbReference type="SUPFAM" id="SSF55469">
    <property type="entry name" value="FMN-dependent nitroreductase-like"/>
    <property type="match status" value="1"/>
</dbReference>
<feature type="signal peptide" evidence="1">
    <location>
        <begin position="1"/>
        <end position="25"/>
    </location>
</feature>
<reference evidence="2 3" key="1">
    <citation type="submission" date="2019-04" db="EMBL/GenBank/DDBJ databases">
        <title>Phreatobacter aquaticus sp. nov.</title>
        <authorList>
            <person name="Choi A."/>
        </authorList>
    </citation>
    <scope>NUCLEOTIDE SEQUENCE [LARGE SCALE GENOMIC DNA]</scope>
    <source>
        <strain evidence="2 3">KCTC 52518</strain>
    </source>
</reference>
<dbReference type="EMBL" id="CP039690">
    <property type="protein sequence ID" value="QCI62926.1"/>
    <property type="molecule type" value="Genomic_DNA"/>
</dbReference>
<evidence type="ECO:0000256" key="1">
    <source>
        <dbReference type="SAM" id="SignalP"/>
    </source>
</evidence>
<dbReference type="RefSeq" id="WP_136958389.1">
    <property type="nucleotide sequence ID" value="NZ_CP039690.1"/>
</dbReference>
<dbReference type="InterPro" id="IPR000415">
    <property type="entry name" value="Nitroreductase-like"/>
</dbReference>
<dbReference type="KEGG" id="pstg:E8M01_00895"/>